<keyword evidence="2 9" id="KW-0963">Cytoplasm</keyword>
<name>A0ABW7KP15_9NOCA</name>
<feature type="modified residue" description="4-aspartylphosphate" evidence="10">
    <location>
        <position position="59"/>
    </location>
</feature>
<evidence type="ECO:0000256" key="4">
    <source>
        <dbReference type="ARBA" id="ARBA00023012"/>
    </source>
</evidence>
<keyword evidence="5 9" id="KW-0805">Transcription regulation</keyword>
<keyword evidence="3 10" id="KW-0597">Phosphoprotein</keyword>
<evidence type="ECO:0000256" key="10">
    <source>
        <dbReference type="PROSITE-ProRule" id="PRU00169"/>
    </source>
</evidence>
<dbReference type="InterPro" id="IPR011006">
    <property type="entry name" value="CheY-like_superfamily"/>
</dbReference>
<dbReference type="Proteomes" id="UP001609176">
    <property type="component" value="Unassembled WGS sequence"/>
</dbReference>
<dbReference type="EMBL" id="JBIMSN010000029">
    <property type="protein sequence ID" value="MFH5228495.1"/>
    <property type="molecule type" value="Genomic_DNA"/>
</dbReference>
<feature type="domain" description="Response regulatory" evidence="11">
    <location>
        <begin position="3"/>
        <end position="124"/>
    </location>
</feature>
<dbReference type="Proteomes" id="UP001609219">
    <property type="component" value="Unassembled WGS sequence"/>
</dbReference>
<keyword evidence="8 9" id="KW-0804">Transcription</keyword>
<dbReference type="Gene3D" id="3.40.50.2300">
    <property type="match status" value="1"/>
</dbReference>
<dbReference type="EMBL" id="JBIMSP010000018">
    <property type="protein sequence ID" value="MFH5242843.1"/>
    <property type="molecule type" value="Genomic_DNA"/>
</dbReference>
<dbReference type="InterPro" id="IPR024187">
    <property type="entry name" value="Sig_transdc_resp-reg_cit/mal"/>
</dbReference>
<evidence type="ECO:0000313" key="12">
    <source>
        <dbReference type="EMBL" id="MFH5206989.1"/>
    </source>
</evidence>
<keyword evidence="4 9" id="KW-0902">Two-component regulatory system</keyword>
<dbReference type="PANTHER" id="PTHR45526">
    <property type="entry name" value="TRANSCRIPTIONAL REGULATORY PROTEIN DPIA"/>
    <property type="match status" value="1"/>
</dbReference>
<keyword evidence="6 9" id="KW-0238">DNA-binding</keyword>
<evidence type="ECO:0000313" key="16">
    <source>
        <dbReference type="Proteomes" id="UP001609176"/>
    </source>
</evidence>
<evidence type="ECO:0000313" key="13">
    <source>
        <dbReference type="EMBL" id="MFH5228495.1"/>
    </source>
</evidence>
<sequence length="234" mass="25009">MIRVLIVEDEILIAEAHRTYVDRVAGFEVAGVAHTGRDAMRAAASAAAAGTPIDLVLMDIGLPDISGLDVAAALTSTRPSPDVIAITSARDLAMVRSAVAHGVVLYLLKPFTFSAFRDKLDRYVEYRKALTAGESAVSQRDIDRAMGVLRSPEERSASPKGVAPQTLDEIARAVRDSTDGLGAAEVGAAVGVSRVTAWRYLEKLADDSIVERQTEYGRAGRPQVRYIWKAASGS</sequence>
<dbReference type="PROSITE" id="PS50110">
    <property type="entry name" value="RESPONSE_REGULATORY"/>
    <property type="match status" value="1"/>
</dbReference>
<evidence type="ECO:0000313" key="15">
    <source>
        <dbReference type="Proteomes" id="UP001609175"/>
    </source>
</evidence>
<dbReference type="InterPro" id="IPR001789">
    <property type="entry name" value="Sig_transdc_resp-reg_receiver"/>
</dbReference>
<dbReference type="PIRSF" id="PIRSF006171">
    <property type="entry name" value="RR_citrat_malat"/>
    <property type="match status" value="1"/>
</dbReference>
<keyword evidence="7 9" id="KW-0010">Activator</keyword>
<evidence type="ECO:0000256" key="6">
    <source>
        <dbReference type="ARBA" id="ARBA00023125"/>
    </source>
</evidence>
<evidence type="ECO:0000256" key="7">
    <source>
        <dbReference type="ARBA" id="ARBA00023159"/>
    </source>
</evidence>
<organism evidence="14 16">
    <name type="scientific">Antrihabitans spumae</name>
    <dbReference type="NCBI Taxonomy" id="3373370"/>
    <lineage>
        <taxon>Bacteria</taxon>
        <taxon>Bacillati</taxon>
        <taxon>Actinomycetota</taxon>
        <taxon>Actinomycetes</taxon>
        <taxon>Mycobacteriales</taxon>
        <taxon>Nocardiaceae</taxon>
        <taxon>Antrihabitans</taxon>
    </lineage>
</organism>
<evidence type="ECO:0000259" key="11">
    <source>
        <dbReference type="PROSITE" id="PS50110"/>
    </source>
</evidence>
<evidence type="ECO:0000256" key="3">
    <source>
        <dbReference type="ARBA" id="ARBA00022553"/>
    </source>
</evidence>
<keyword evidence="17" id="KW-1185">Reference proteome</keyword>
<proteinExistence type="predicted"/>
<evidence type="ECO:0000256" key="5">
    <source>
        <dbReference type="ARBA" id="ARBA00023015"/>
    </source>
</evidence>
<dbReference type="SMART" id="SM00448">
    <property type="entry name" value="REC"/>
    <property type="match status" value="1"/>
</dbReference>
<dbReference type="InterPro" id="IPR036388">
    <property type="entry name" value="WH-like_DNA-bd_sf"/>
</dbReference>
<protein>
    <recommendedName>
        <fullName evidence="9">Transcriptional regulatory protein</fullName>
    </recommendedName>
</protein>
<evidence type="ECO:0000256" key="2">
    <source>
        <dbReference type="ARBA" id="ARBA00022490"/>
    </source>
</evidence>
<evidence type="ECO:0000256" key="1">
    <source>
        <dbReference type="ARBA" id="ARBA00004496"/>
    </source>
</evidence>
<dbReference type="InterPro" id="IPR051271">
    <property type="entry name" value="2C-system_Tx_regulators"/>
</dbReference>
<dbReference type="SUPFAM" id="SSF52172">
    <property type="entry name" value="CheY-like"/>
    <property type="match status" value="1"/>
</dbReference>
<accession>A0ABW7KP15</accession>
<gene>
    <name evidence="14" type="ORF">ACHIPV_13240</name>
    <name evidence="12" type="ORF">ACHIPZ_01905</name>
    <name evidence="13" type="ORF">ACHIRB_07890</name>
</gene>
<comment type="caution">
    <text evidence="14">The sequence shown here is derived from an EMBL/GenBank/DDBJ whole genome shotgun (WGS) entry which is preliminary data.</text>
</comment>
<dbReference type="RefSeq" id="WP_395112409.1">
    <property type="nucleotide sequence ID" value="NZ_JBIMSN010000029.1"/>
</dbReference>
<reference evidence="15 16" key="1">
    <citation type="submission" date="2024-10" db="EMBL/GenBank/DDBJ databases">
        <authorList>
            <person name="Riesco R."/>
        </authorList>
    </citation>
    <scope>NUCLEOTIDE SEQUENCE [LARGE SCALE GENOMIC DNA]</scope>
    <source>
        <strain evidence="14 16">NCIMB 15448</strain>
        <strain evidence="12 15">NCIMB 15449</strain>
        <strain evidence="13 17">NCIMB 15450</strain>
    </source>
</reference>
<evidence type="ECO:0000313" key="17">
    <source>
        <dbReference type="Proteomes" id="UP001609219"/>
    </source>
</evidence>
<evidence type="ECO:0000256" key="8">
    <source>
        <dbReference type="ARBA" id="ARBA00023163"/>
    </source>
</evidence>
<dbReference type="Proteomes" id="UP001609175">
    <property type="component" value="Unassembled WGS sequence"/>
</dbReference>
<comment type="subcellular location">
    <subcellularLocation>
        <location evidence="1 9">Cytoplasm</location>
    </subcellularLocation>
</comment>
<dbReference type="Pfam" id="PF00072">
    <property type="entry name" value="Response_reg"/>
    <property type="match status" value="1"/>
</dbReference>
<dbReference type="Gene3D" id="1.10.10.10">
    <property type="entry name" value="Winged helix-like DNA-binding domain superfamily/Winged helix DNA-binding domain"/>
    <property type="match status" value="1"/>
</dbReference>
<evidence type="ECO:0000256" key="9">
    <source>
        <dbReference type="PIRNR" id="PIRNR006171"/>
    </source>
</evidence>
<dbReference type="PANTHER" id="PTHR45526:SF1">
    <property type="entry name" value="TRANSCRIPTIONAL REGULATORY PROTEIN DCUR-RELATED"/>
    <property type="match status" value="1"/>
</dbReference>
<dbReference type="EMBL" id="JBIMSO010000005">
    <property type="protein sequence ID" value="MFH5206989.1"/>
    <property type="molecule type" value="Genomic_DNA"/>
</dbReference>
<evidence type="ECO:0000313" key="14">
    <source>
        <dbReference type="EMBL" id="MFH5242843.1"/>
    </source>
</evidence>